<dbReference type="EMBL" id="FXUG01000002">
    <property type="protein sequence ID" value="SMP48307.1"/>
    <property type="molecule type" value="Genomic_DNA"/>
</dbReference>
<keyword evidence="4" id="KW-1278">Translocase</keyword>
<organism evidence="7 8">
    <name type="scientific">Neorhodopirellula lusitana</name>
    <dbReference type="NCBI Taxonomy" id="445327"/>
    <lineage>
        <taxon>Bacteria</taxon>
        <taxon>Pseudomonadati</taxon>
        <taxon>Planctomycetota</taxon>
        <taxon>Planctomycetia</taxon>
        <taxon>Pirellulales</taxon>
        <taxon>Pirellulaceae</taxon>
        <taxon>Neorhodopirellula</taxon>
    </lineage>
</organism>
<evidence type="ECO:0000256" key="1">
    <source>
        <dbReference type="ARBA" id="ARBA00022448"/>
    </source>
</evidence>
<dbReference type="PROSITE" id="PS50893">
    <property type="entry name" value="ABC_TRANSPORTER_2"/>
    <property type="match status" value="1"/>
</dbReference>
<sequence length="261" mass="28516">MTRLSAESISFAYAGDPPVFEKLSFEPQRGEVTVLLGANGAGKTTLLRALAGQLQPKTGKVRLNGQPMKEMSRREVARELALMPQSELRQTPLSVRDVVRLGRSAHRGWWMPLDSVDEQRVDSAIQSMDLQSIACRAVTTLSGGQWQRTILARSLAQDASVLLLDEPTSGLDLKHQYECLQTIRDLARSQELIAVLSLHDLQQTATFADRVALISHGGVLAFGDCQSVLTAELIQKAYGIEVTVIPHPVNGRPMVIPTGIV</sequence>
<dbReference type="Gene3D" id="3.40.50.300">
    <property type="entry name" value="P-loop containing nucleotide triphosphate hydrolases"/>
    <property type="match status" value="1"/>
</dbReference>
<dbReference type="InterPro" id="IPR003593">
    <property type="entry name" value="AAA+_ATPase"/>
</dbReference>
<protein>
    <submittedName>
        <fullName evidence="7">Iron complex transport system ATP-binding protein</fullName>
    </submittedName>
</protein>
<evidence type="ECO:0000256" key="2">
    <source>
        <dbReference type="ARBA" id="ARBA00022741"/>
    </source>
</evidence>
<keyword evidence="2" id="KW-0547">Nucleotide-binding</keyword>
<comment type="caution">
    <text evidence="7">The sequence shown here is derived from an EMBL/GenBank/DDBJ whole genome shotgun (WGS) entry which is preliminary data.</text>
</comment>
<keyword evidence="8" id="KW-1185">Reference proteome</keyword>
<dbReference type="GO" id="GO:0005524">
    <property type="term" value="F:ATP binding"/>
    <property type="evidence" value="ECO:0007669"/>
    <property type="project" value="UniProtKB-KW"/>
</dbReference>
<evidence type="ECO:0000256" key="4">
    <source>
        <dbReference type="ARBA" id="ARBA00022967"/>
    </source>
</evidence>
<keyword evidence="3 7" id="KW-0067">ATP-binding</keyword>
<comment type="function">
    <text evidence="5">Part of the ABC transporter complex HmuTUV involved in hemin import. Responsible for energy coupling to the transport system.</text>
</comment>
<gene>
    <name evidence="7" type="ORF">SAMN06265222_102405</name>
</gene>
<dbReference type="PANTHER" id="PTHR42794">
    <property type="entry name" value="HEMIN IMPORT ATP-BINDING PROTEIN HMUV"/>
    <property type="match status" value="1"/>
</dbReference>
<reference evidence="7 8" key="1">
    <citation type="submission" date="2017-05" db="EMBL/GenBank/DDBJ databases">
        <authorList>
            <person name="Varghese N."/>
            <person name="Submissions S."/>
        </authorList>
    </citation>
    <scope>NUCLEOTIDE SEQUENCE [LARGE SCALE GENOMIC DNA]</scope>
    <source>
        <strain evidence="7 8">DSM 25457</strain>
    </source>
</reference>
<dbReference type="InterPro" id="IPR003439">
    <property type="entry name" value="ABC_transporter-like_ATP-bd"/>
</dbReference>
<dbReference type="RefSeq" id="WP_283431716.1">
    <property type="nucleotide sequence ID" value="NZ_FXUG01000002.1"/>
</dbReference>
<accession>A0ABY1PUA5</accession>
<dbReference type="CDD" id="cd03214">
    <property type="entry name" value="ABC_Iron-Siderophores_B12_Hemin"/>
    <property type="match status" value="1"/>
</dbReference>
<evidence type="ECO:0000256" key="5">
    <source>
        <dbReference type="ARBA" id="ARBA00037066"/>
    </source>
</evidence>
<evidence type="ECO:0000313" key="7">
    <source>
        <dbReference type="EMBL" id="SMP48307.1"/>
    </source>
</evidence>
<evidence type="ECO:0000259" key="6">
    <source>
        <dbReference type="PROSITE" id="PS50893"/>
    </source>
</evidence>
<feature type="domain" description="ABC transporter" evidence="6">
    <location>
        <begin position="4"/>
        <end position="241"/>
    </location>
</feature>
<proteinExistence type="predicted"/>
<keyword evidence="1" id="KW-0813">Transport</keyword>
<name>A0ABY1PUA5_9BACT</name>
<dbReference type="SMART" id="SM00382">
    <property type="entry name" value="AAA"/>
    <property type="match status" value="1"/>
</dbReference>
<dbReference type="InterPro" id="IPR027417">
    <property type="entry name" value="P-loop_NTPase"/>
</dbReference>
<dbReference type="Proteomes" id="UP001158067">
    <property type="component" value="Unassembled WGS sequence"/>
</dbReference>
<dbReference type="PANTHER" id="PTHR42794:SF1">
    <property type="entry name" value="HEMIN IMPORT ATP-BINDING PROTEIN HMUV"/>
    <property type="match status" value="1"/>
</dbReference>
<dbReference type="Pfam" id="PF00005">
    <property type="entry name" value="ABC_tran"/>
    <property type="match status" value="1"/>
</dbReference>
<dbReference type="SUPFAM" id="SSF52540">
    <property type="entry name" value="P-loop containing nucleoside triphosphate hydrolases"/>
    <property type="match status" value="1"/>
</dbReference>
<evidence type="ECO:0000313" key="8">
    <source>
        <dbReference type="Proteomes" id="UP001158067"/>
    </source>
</evidence>
<evidence type="ECO:0000256" key="3">
    <source>
        <dbReference type="ARBA" id="ARBA00022840"/>
    </source>
</evidence>